<keyword evidence="2" id="KW-1185">Reference proteome</keyword>
<name>A0ABU6KB24_9BACI</name>
<proteinExistence type="predicted"/>
<evidence type="ECO:0000313" key="2">
    <source>
        <dbReference type="Proteomes" id="UP001335737"/>
    </source>
</evidence>
<dbReference type="RefSeq" id="WP_327605942.1">
    <property type="nucleotide sequence ID" value="NZ_JARZFX010000001.1"/>
</dbReference>
<dbReference type="EMBL" id="JARZFX010000001">
    <property type="protein sequence ID" value="MEC5422375.1"/>
    <property type="molecule type" value="Genomic_DNA"/>
</dbReference>
<reference evidence="1 2" key="1">
    <citation type="journal article" date="2024" name="Int. J. Syst. Evol. Microbiol.">
        <title>Virgibacillus tibetensis sp. nov., isolated from salt lake on the Tibetan Plateau of China.</title>
        <authorList>
            <person name="Phurbu D."/>
            <person name="Liu Z.-X."/>
            <person name="Wang R."/>
            <person name="Zheng Y.-Y."/>
            <person name="Liu H.-C."/>
            <person name="Zhou Y.-G."/>
            <person name="Yu Y.-J."/>
            <person name="Li A.-H."/>
        </authorList>
    </citation>
    <scope>NUCLEOTIDE SEQUENCE [LARGE SCALE GENOMIC DNA]</scope>
    <source>
        <strain evidence="1 2">C22-A2</strain>
    </source>
</reference>
<accession>A0ABU6KB24</accession>
<dbReference type="Proteomes" id="UP001335737">
    <property type="component" value="Unassembled WGS sequence"/>
</dbReference>
<protein>
    <submittedName>
        <fullName evidence="1">Uncharacterized protein</fullName>
    </submittedName>
</protein>
<organism evidence="1 2">
    <name type="scientific">Virgibacillus tibetensis</name>
    <dbReference type="NCBI Taxonomy" id="3042313"/>
    <lineage>
        <taxon>Bacteria</taxon>
        <taxon>Bacillati</taxon>
        <taxon>Bacillota</taxon>
        <taxon>Bacilli</taxon>
        <taxon>Bacillales</taxon>
        <taxon>Bacillaceae</taxon>
        <taxon>Virgibacillus</taxon>
    </lineage>
</organism>
<gene>
    <name evidence="1" type="ORF">QGM71_02575</name>
</gene>
<evidence type="ECO:0000313" key="1">
    <source>
        <dbReference type="EMBL" id="MEC5422375.1"/>
    </source>
</evidence>
<sequence length="47" mass="5566">MTVEELIEELKMYNPKQKVWVRIEGAFRQVSQVDEDELINDDDLVIS</sequence>
<comment type="caution">
    <text evidence="1">The sequence shown here is derived from an EMBL/GenBank/DDBJ whole genome shotgun (WGS) entry which is preliminary data.</text>
</comment>